<name>A0ABX9KDC1_9FUSO</name>
<sequence>MVKSSVRNFIALGIIFTGVFFLTSGLFKNYVNKELASEAAVFQYLLKEEGVVFEANRVIDYLDLLPVRLDIIVIDAEAKKPVYVEISDDAFVFSNSKALTKLIKNVDLEKNLYATVENKRVLIGRFTNGDKPYIYALIRDVSDINLYLSWLIITFVMMSFLAVIWNYYNTNNIVDTLLMGLNEITNSANDIKGKNLSKRIEITSTNDSIGNLIFTLNSMLDRVENSFIRISEFTDNVSHELKTPIMSIKSMIEVELSSERTVEEYQEDLGKVLDEVNWLNNIIQKLLIFTKNPESLEEHFRPVKIEKMILELCEFMDILTLEKEITLNCQLEDSEIEVLGEESLLRDIFLNIISNSIKYNKDGGEINITSFILEDKIGIRISDTGIGIKDKNLKKITERFFREDKVRTTKKSGSGLGLSIVSHLVEVHRGTLEIESTEGAGSVFTVYLPKV</sequence>
<dbReference type="SUPFAM" id="SSF55874">
    <property type="entry name" value="ATPase domain of HSP90 chaperone/DNA topoisomerase II/histidine kinase"/>
    <property type="match status" value="1"/>
</dbReference>
<dbReference type="CDD" id="cd00082">
    <property type="entry name" value="HisKA"/>
    <property type="match status" value="1"/>
</dbReference>
<dbReference type="PANTHER" id="PTHR45453:SF1">
    <property type="entry name" value="PHOSPHATE REGULON SENSOR PROTEIN PHOR"/>
    <property type="match status" value="1"/>
</dbReference>
<dbReference type="Pfam" id="PF00672">
    <property type="entry name" value="HAMP"/>
    <property type="match status" value="1"/>
</dbReference>
<comment type="catalytic activity">
    <reaction evidence="1">
        <text>ATP + protein L-histidine = ADP + protein N-phospho-L-histidine.</text>
        <dbReference type="EC" id="2.7.13.3"/>
    </reaction>
</comment>
<dbReference type="PROSITE" id="PS50885">
    <property type="entry name" value="HAMP"/>
    <property type="match status" value="1"/>
</dbReference>
<organism evidence="11 12">
    <name type="scientific">Psychrilyobacter piezotolerans</name>
    <dbReference type="NCBI Taxonomy" id="2293438"/>
    <lineage>
        <taxon>Bacteria</taxon>
        <taxon>Fusobacteriati</taxon>
        <taxon>Fusobacteriota</taxon>
        <taxon>Fusobacteriia</taxon>
        <taxon>Fusobacteriales</taxon>
        <taxon>Fusobacteriaceae</taxon>
        <taxon>Psychrilyobacter</taxon>
    </lineage>
</organism>
<dbReference type="Pfam" id="PF02518">
    <property type="entry name" value="HATPase_c"/>
    <property type="match status" value="1"/>
</dbReference>
<dbReference type="RefSeq" id="WP_114643676.1">
    <property type="nucleotide sequence ID" value="NZ_JAACIO010000044.1"/>
</dbReference>
<dbReference type="InterPro" id="IPR036890">
    <property type="entry name" value="HATPase_C_sf"/>
</dbReference>
<proteinExistence type="predicted"/>
<dbReference type="InterPro" id="IPR005467">
    <property type="entry name" value="His_kinase_dom"/>
</dbReference>
<dbReference type="SUPFAM" id="SSF158472">
    <property type="entry name" value="HAMP domain-like"/>
    <property type="match status" value="1"/>
</dbReference>
<dbReference type="EMBL" id="QUAJ01000047">
    <property type="protein sequence ID" value="REI39392.1"/>
    <property type="molecule type" value="Genomic_DNA"/>
</dbReference>
<keyword evidence="8" id="KW-1133">Transmembrane helix</keyword>
<comment type="subcellular location">
    <subcellularLocation>
        <location evidence="2">Membrane</location>
    </subcellularLocation>
</comment>
<feature type="transmembrane region" description="Helical" evidence="8">
    <location>
        <begin position="147"/>
        <end position="168"/>
    </location>
</feature>
<dbReference type="InterPro" id="IPR003660">
    <property type="entry name" value="HAMP_dom"/>
</dbReference>
<dbReference type="EC" id="2.7.13.3" evidence="3"/>
<gene>
    <name evidence="11" type="ORF">DYH56_14975</name>
</gene>
<evidence type="ECO:0000256" key="8">
    <source>
        <dbReference type="SAM" id="Phobius"/>
    </source>
</evidence>
<dbReference type="GO" id="GO:0016301">
    <property type="term" value="F:kinase activity"/>
    <property type="evidence" value="ECO:0007669"/>
    <property type="project" value="UniProtKB-KW"/>
</dbReference>
<reference evidence="11 12" key="1">
    <citation type="submission" date="2018-08" db="EMBL/GenBank/DDBJ databases">
        <title>Draft genome sequence of Psychrilyobacter sp. strain SD5 isolated from Black Sea water.</title>
        <authorList>
            <person name="Yadav S."/>
            <person name="Villanueva L."/>
            <person name="Damste J.S.S."/>
        </authorList>
    </citation>
    <scope>NUCLEOTIDE SEQUENCE [LARGE SCALE GENOMIC DNA]</scope>
    <source>
        <strain evidence="11 12">SD5</strain>
    </source>
</reference>
<dbReference type="SMART" id="SM00388">
    <property type="entry name" value="HisKA"/>
    <property type="match status" value="1"/>
</dbReference>
<keyword evidence="8" id="KW-0472">Membrane</keyword>
<keyword evidence="4" id="KW-0597">Phosphoprotein</keyword>
<accession>A0ABX9KDC1</accession>
<dbReference type="Gene3D" id="3.30.565.10">
    <property type="entry name" value="Histidine kinase-like ATPase, C-terminal domain"/>
    <property type="match status" value="1"/>
</dbReference>
<dbReference type="PROSITE" id="PS50109">
    <property type="entry name" value="HIS_KIN"/>
    <property type="match status" value="1"/>
</dbReference>
<dbReference type="PANTHER" id="PTHR45453">
    <property type="entry name" value="PHOSPHATE REGULON SENSOR PROTEIN PHOR"/>
    <property type="match status" value="1"/>
</dbReference>
<dbReference type="Pfam" id="PF00512">
    <property type="entry name" value="HisKA"/>
    <property type="match status" value="1"/>
</dbReference>
<dbReference type="InterPro" id="IPR036097">
    <property type="entry name" value="HisK_dim/P_sf"/>
</dbReference>
<dbReference type="CDD" id="cd06225">
    <property type="entry name" value="HAMP"/>
    <property type="match status" value="1"/>
</dbReference>
<dbReference type="InterPro" id="IPR004358">
    <property type="entry name" value="Sig_transdc_His_kin-like_C"/>
</dbReference>
<feature type="domain" description="HAMP" evidence="10">
    <location>
        <begin position="175"/>
        <end position="228"/>
    </location>
</feature>
<evidence type="ECO:0000256" key="1">
    <source>
        <dbReference type="ARBA" id="ARBA00000085"/>
    </source>
</evidence>
<comment type="caution">
    <text evidence="11">The sequence shown here is derived from an EMBL/GenBank/DDBJ whole genome shotgun (WGS) entry which is preliminary data.</text>
</comment>
<keyword evidence="7" id="KW-0902">Two-component regulatory system</keyword>
<dbReference type="InterPro" id="IPR003594">
    <property type="entry name" value="HATPase_dom"/>
</dbReference>
<dbReference type="SMART" id="SM00387">
    <property type="entry name" value="HATPase_c"/>
    <property type="match status" value="1"/>
</dbReference>
<keyword evidence="6 11" id="KW-0418">Kinase</keyword>
<dbReference type="InterPro" id="IPR003661">
    <property type="entry name" value="HisK_dim/P_dom"/>
</dbReference>
<evidence type="ECO:0000256" key="6">
    <source>
        <dbReference type="ARBA" id="ARBA00022777"/>
    </source>
</evidence>
<evidence type="ECO:0000256" key="5">
    <source>
        <dbReference type="ARBA" id="ARBA00022679"/>
    </source>
</evidence>
<evidence type="ECO:0000313" key="11">
    <source>
        <dbReference type="EMBL" id="REI39392.1"/>
    </source>
</evidence>
<dbReference type="PRINTS" id="PR00344">
    <property type="entry name" value="BCTRLSENSOR"/>
</dbReference>
<evidence type="ECO:0000256" key="7">
    <source>
        <dbReference type="ARBA" id="ARBA00023012"/>
    </source>
</evidence>
<evidence type="ECO:0000313" key="12">
    <source>
        <dbReference type="Proteomes" id="UP000263486"/>
    </source>
</evidence>
<dbReference type="SUPFAM" id="SSF47384">
    <property type="entry name" value="Homodimeric domain of signal transducing histidine kinase"/>
    <property type="match status" value="1"/>
</dbReference>
<keyword evidence="8" id="KW-0812">Transmembrane</keyword>
<feature type="transmembrane region" description="Helical" evidence="8">
    <location>
        <begin position="6"/>
        <end position="27"/>
    </location>
</feature>
<evidence type="ECO:0000256" key="4">
    <source>
        <dbReference type="ARBA" id="ARBA00022553"/>
    </source>
</evidence>
<keyword evidence="12" id="KW-1185">Reference proteome</keyword>
<dbReference type="Gene3D" id="1.10.287.130">
    <property type="match status" value="1"/>
</dbReference>
<protein>
    <recommendedName>
        <fullName evidence="3">histidine kinase</fullName>
        <ecNumber evidence="3">2.7.13.3</ecNumber>
    </recommendedName>
</protein>
<dbReference type="Proteomes" id="UP000263486">
    <property type="component" value="Unassembled WGS sequence"/>
</dbReference>
<dbReference type="Gene3D" id="6.10.340.10">
    <property type="match status" value="1"/>
</dbReference>
<keyword evidence="5" id="KW-0808">Transferase</keyword>
<feature type="domain" description="Histidine kinase" evidence="9">
    <location>
        <begin position="236"/>
        <end position="451"/>
    </location>
</feature>
<evidence type="ECO:0000259" key="9">
    <source>
        <dbReference type="PROSITE" id="PS50109"/>
    </source>
</evidence>
<dbReference type="InterPro" id="IPR050351">
    <property type="entry name" value="BphY/WalK/GraS-like"/>
</dbReference>
<evidence type="ECO:0000259" key="10">
    <source>
        <dbReference type="PROSITE" id="PS50885"/>
    </source>
</evidence>
<evidence type="ECO:0000256" key="3">
    <source>
        <dbReference type="ARBA" id="ARBA00012438"/>
    </source>
</evidence>
<evidence type="ECO:0000256" key="2">
    <source>
        <dbReference type="ARBA" id="ARBA00004370"/>
    </source>
</evidence>